<dbReference type="EMBL" id="LLXL01002229">
    <property type="protein sequence ID" value="PKK61411.1"/>
    <property type="molecule type" value="Genomic_DNA"/>
</dbReference>
<dbReference type="VEuPathDB" id="FungiDB:FUN_001234"/>
<reference evidence="1 2" key="1">
    <citation type="submission" date="2016-04" db="EMBL/GenBank/DDBJ databases">
        <title>Genome analyses suggest a sexual origin of heterokaryosis in a supposedly ancient asexual fungus.</title>
        <authorList>
            <person name="Ropars J."/>
            <person name="Sedzielewska K."/>
            <person name="Noel J."/>
            <person name="Charron P."/>
            <person name="Farinelli L."/>
            <person name="Marton T."/>
            <person name="Kruger M."/>
            <person name="Pelin A."/>
            <person name="Brachmann A."/>
            <person name="Corradi N."/>
        </authorList>
    </citation>
    <scope>NUCLEOTIDE SEQUENCE [LARGE SCALE GENOMIC DNA]</scope>
    <source>
        <strain evidence="1 2">C2</strain>
    </source>
</reference>
<protein>
    <submittedName>
        <fullName evidence="1">Uncharacterized protein</fullName>
    </submittedName>
</protein>
<dbReference type="Proteomes" id="UP000233469">
    <property type="component" value="Unassembled WGS sequence"/>
</dbReference>
<comment type="caution">
    <text evidence="1">The sequence shown here is derived from an EMBL/GenBank/DDBJ whole genome shotgun (WGS) entry which is preliminary data.</text>
</comment>
<gene>
    <name evidence="1" type="ORF">RhiirC2_791840</name>
</gene>
<name>A0A2N1MIE3_9GLOM</name>
<dbReference type="AlphaFoldDB" id="A0A2N1MIE3"/>
<reference evidence="1 2" key="2">
    <citation type="submission" date="2017-10" db="EMBL/GenBank/DDBJ databases">
        <title>Extensive intraspecific genome diversity in a model arbuscular mycorrhizal fungus.</title>
        <authorList>
            <person name="Chen E.C.H."/>
            <person name="Morin E."/>
            <person name="Baudet D."/>
            <person name="Noel J."/>
            <person name="Ndikumana S."/>
            <person name="Charron P."/>
            <person name="St-Onge C."/>
            <person name="Giorgi J."/>
            <person name="Grigoriev I.V."/>
            <person name="Roux C."/>
            <person name="Martin F.M."/>
            <person name="Corradi N."/>
        </authorList>
    </citation>
    <scope>NUCLEOTIDE SEQUENCE [LARGE SCALE GENOMIC DNA]</scope>
    <source>
        <strain evidence="1 2">C2</strain>
    </source>
</reference>
<organism evidence="1 2">
    <name type="scientific">Rhizophagus irregularis</name>
    <dbReference type="NCBI Taxonomy" id="588596"/>
    <lineage>
        <taxon>Eukaryota</taxon>
        <taxon>Fungi</taxon>
        <taxon>Fungi incertae sedis</taxon>
        <taxon>Mucoromycota</taxon>
        <taxon>Glomeromycotina</taxon>
        <taxon>Glomeromycetes</taxon>
        <taxon>Glomerales</taxon>
        <taxon>Glomeraceae</taxon>
        <taxon>Rhizophagus</taxon>
    </lineage>
</organism>
<proteinExistence type="predicted"/>
<accession>A0A2N1MIE3</accession>
<evidence type="ECO:0000313" key="1">
    <source>
        <dbReference type="EMBL" id="PKK61411.1"/>
    </source>
</evidence>
<evidence type="ECO:0000313" key="2">
    <source>
        <dbReference type="Proteomes" id="UP000233469"/>
    </source>
</evidence>
<sequence>MLICHCIASLRNKQITAANVLIPVTDVPELAKLIPIAHFASMGLSITCISDSLQQFAKKLKMDMKNQFANIFTNSTNKDEFLKESGMVNNNDLSGLEMAIFEK</sequence>